<feature type="domain" description="Cation-transporting P-type ATPase C-terminal" evidence="20">
    <location>
        <begin position="971"/>
        <end position="1141"/>
    </location>
</feature>
<keyword evidence="4 17" id="KW-0109">Calcium transport</keyword>
<dbReference type="SUPFAM" id="SSF56784">
    <property type="entry name" value="HAD-like"/>
    <property type="match status" value="1"/>
</dbReference>
<feature type="transmembrane region" description="Helical" evidence="17">
    <location>
        <begin position="515"/>
        <end position="542"/>
    </location>
</feature>
<feature type="transmembrane region" description="Helical" evidence="17">
    <location>
        <begin position="1122"/>
        <end position="1142"/>
    </location>
</feature>
<evidence type="ECO:0000256" key="6">
    <source>
        <dbReference type="ARBA" id="ARBA00022723"/>
    </source>
</evidence>
<dbReference type="RefSeq" id="XP_033683943.1">
    <property type="nucleotide sequence ID" value="XM_033833298.1"/>
</dbReference>
<comment type="function">
    <text evidence="17">Catalyzes the hydrolysis of ATP coupled with the transport of calcium.</text>
</comment>
<keyword evidence="3" id="KW-0926">Vacuole</keyword>
<dbReference type="AlphaFoldDB" id="A0A6A6IFH1"/>
<dbReference type="SUPFAM" id="SSF81665">
    <property type="entry name" value="Calcium ATPase, transmembrane domain M"/>
    <property type="match status" value="1"/>
</dbReference>
<dbReference type="InterPro" id="IPR044492">
    <property type="entry name" value="P_typ_ATPase_HD_dom"/>
</dbReference>
<evidence type="ECO:0000256" key="7">
    <source>
        <dbReference type="ARBA" id="ARBA00022741"/>
    </source>
</evidence>
<dbReference type="Pfam" id="PF00122">
    <property type="entry name" value="E1-E2_ATPase"/>
    <property type="match status" value="1"/>
</dbReference>
<dbReference type="SUPFAM" id="SSF81660">
    <property type="entry name" value="Metal cation-transporting ATPase, ATP-binding domain N"/>
    <property type="match status" value="1"/>
</dbReference>
<dbReference type="GO" id="GO:0005524">
    <property type="term" value="F:ATP binding"/>
    <property type="evidence" value="ECO:0007669"/>
    <property type="project" value="UniProtKB-KW"/>
</dbReference>
<keyword evidence="6" id="KW-0479">Metal-binding</keyword>
<evidence type="ECO:0000256" key="1">
    <source>
        <dbReference type="ARBA" id="ARBA00004128"/>
    </source>
</evidence>
<dbReference type="FunFam" id="3.40.50.1000:FF:000018">
    <property type="entry name" value="Calcium-transporting ATPase"/>
    <property type="match status" value="1"/>
</dbReference>
<dbReference type="Pfam" id="PF00689">
    <property type="entry name" value="Cation_ATPase_C"/>
    <property type="match status" value="1"/>
</dbReference>
<dbReference type="Gene3D" id="3.40.1110.10">
    <property type="entry name" value="Calcium-transporting ATPase, cytoplasmic domain N"/>
    <property type="match status" value="1"/>
</dbReference>
<keyword evidence="5 17" id="KW-0812">Transmembrane</keyword>
<keyword evidence="10" id="KW-0460">Magnesium</keyword>
<keyword evidence="7 17" id="KW-0547">Nucleotide-binding</keyword>
<dbReference type="Pfam" id="PF13246">
    <property type="entry name" value="Cation_ATPase"/>
    <property type="match status" value="1"/>
</dbReference>
<reference evidence="22" key="1">
    <citation type="journal article" date="2020" name="Stud. Mycol.">
        <title>101 Dothideomycetes genomes: a test case for predicting lifestyles and emergence of pathogens.</title>
        <authorList>
            <person name="Haridas S."/>
            <person name="Albert R."/>
            <person name="Binder M."/>
            <person name="Bloem J."/>
            <person name="Labutti K."/>
            <person name="Salamov A."/>
            <person name="Andreopoulos B."/>
            <person name="Baker S."/>
            <person name="Barry K."/>
            <person name="Bills G."/>
            <person name="Bluhm B."/>
            <person name="Cannon C."/>
            <person name="Castanera R."/>
            <person name="Culley D."/>
            <person name="Daum C."/>
            <person name="Ezra D."/>
            <person name="Gonzalez J."/>
            <person name="Henrissat B."/>
            <person name="Kuo A."/>
            <person name="Liang C."/>
            <person name="Lipzen A."/>
            <person name="Lutzoni F."/>
            <person name="Magnuson J."/>
            <person name="Mondo S."/>
            <person name="Nolan M."/>
            <person name="Ohm R."/>
            <person name="Pangilinan J."/>
            <person name="Park H.-J."/>
            <person name="Ramirez L."/>
            <person name="Alfaro M."/>
            <person name="Sun H."/>
            <person name="Tritt A."/>
            <person name="Yoshinaga Y."/>
            <person name="Zwiers L.-H."/>
            <person name="Turgeon B."/>
            <person name="Goodwin S."/>
            <person name="Spatafora J."/>
            <person name="Crous P."/>
            <person name="Grigoriev I."/>
        </authorList>
    </citation>
    <scope>NUCLEOTIDE SEQUENCE</scope>
    <source>
        <strain evidence="22">CBS 122368</strain>
    </source>
</reference>
<dbReference type="GO" id="GO:0005388">
    <property type="term" value="F:P-type calcium transporter activity"/>
    <property type="evidence" value="ECO:0007669"/>
    <property type="project" value="UniProtKB-EC"/>
</dbReference>
<feature type="transmembrane region" description="Helical" evidence="17">
    <location>
        <begin position="1090"/>
        <end position="1116"/>
    </location>
</feature>
<keyword evidence="14 17" id="KW-0472">Membrane</keyword>
<proteinExistence type="inferred from homology"/>
<dbReference type="GO" id="GO:0005886">
    <property type="term" value="C:plasma membrane"/>
    <property type="evidence" value="ECO:0007669"/>
    <property type="project" value="TreeGrafter"/>
</dbReference>
<dbReference type="PRINTS" id="PR00120">
    <property type="entry name" value="HATPASE"/>
</dbReference>
<dbReference type="InterPro" id="IPR036412">
    <property type="entry name" value="HAD-like_sf"/>
</dbReference>
<dbReference type="InterPro" id="IPR059000">
    <property type="entry name" value="ATPase_P-type_domA"/>
</dbReference>
<evidence type="ECO:0000256" key="8">
    <source>
        <dbReference type="ARBA" id="ARBA00022837"/>
    </source>
</evidence>
<evidence type="ECO:0000256" key="16">
    <source>
        <dbReference type="ARBA" id="ARBA00059328"/>
    </source>
</evidence>
<evidence type="ECO:0000256" key="9">
    <source>
        <dbReference type="ARBA" id="ARBA00022840"/>
    </source>
</evidence>
<gene>
    <name evidence="22" type="ORF">BU26DRAFT_564629</name>
</gene>
<feature type="transmembrane region" description="Helical" evidence="17">
    <location>
        <begin position="944"/>
        <end position="965"/>
    </location>
</feature>
<feature type="transmembrane region" description="Helical" evidence="17">
    <location>
        <begin position="263"/>
        <end position="282"/>
    </location>
</feature>
<dbReference type="GO" id="GO:0006874">
    <property type="term" value="P:intracellular calcium ion homeostasis"/>
    <property type="evidence" value="ECO:0007669"/>
    <property type="project" value="TreeGrafter"/>
</dbReference>
<feature type="region of interest" description="Disordered" evidence="18">
    <location>
        <begin position="1178"/>
        <end position="1216"/>
    </location>
</feature>
<name>A0A6A6IFH1_9PLEO</name>
<feature type="transmembrane region" description="Helical" evidence="17">
    <location>
        <begin position="302"/>
        <end position="322"/>
    </location>
</feature>
<dbReference type="Gene3D" id="2.70.150.10">
    <property type="entry name" value="Calcium-transporting ATPase, cytoplasmic transduction domain A"/>
    <property type="match status" value="1"/>
</dbReference>
<feature type="compositionally biased region" description="Low complexity" evidence="18">
    <location>
        <begin position="89"/>
        <end position="105"/>
    </location>
</feature>
<evidence type="ECO:0000256" key="10">
    <source>
        <dbReference type="ARBA" id="ARBA00022842"/>
    </source>
</evidence>
<keyword evidence="2 17" id="KW-0813">Transport</keyword>
<dbReference type="InterPro" id="IPR023299">
    <property type="entry name" value="ATPase_P-typ_cyto_dom_N"/>
</dbReference>
<feature type="transmembrane region" description="Helical" evidence="17">
    <location>
        <begin position="474"/>
        <end position="495"/>
    </location>
</feature>
<dbReference type="InterPro" id="IPR023298">
    <property type="entry name" value="ATPase_P-typ_TM_dom_sf"/>
</dbReference>
<feature type="region of interest" description="Disordered" evidence="18">
    <location>
        <begin position="1"/>
        <end position="105"/>
    </location>
</feature>
<dbReference type="PRINTS" id="PR00119">
    <property type="entry name" value="CATATPASE"/>
</dbReference>
<evidence type="ECO:0000259" key="20">
    <source>
        <dbReference type="Pfam" id="PF00689"/>
    </source>
</evidence>
<feature type="compositionally biased region" description="Low complexity" evidence="18">
    <location>
        <begin position="62"/>
        <end position="78"/>
    </location>
</feature>
<keyword evidence="11" id="KW-1278">Translocase</keyword>
<dbReference type="PROSITE" id="PS00154">
    <property type="entry name" value="ATPASE_E1_E2"/>
    <property type="match status" value="1"/>
</dbReference>
<dbReference type="FunFam" id="2.70.150.10:FF:000028">
    <property type="entry name" value="Calcium-transporting ATPase"/>
    <property type="match status" value="1"/>
</dbReference>
<feature type="transmembrane region" description="Helical" evidence="17">
    <location>
        <begin position="1052"/>
        <end position="1069"/>
    </location>
</feature>
<evidence type="ECO:0000313" key="23">
    <source>
        <dbReference type="Proteomes" id="UP000800094"/>
    </source>
</evidence>
<dbReference type="CDD" id="cd02081">
    <property type="entry name" value="P-type_ATPase_Ca_PMCA-like"/>
    <property type="match status" value="1"/>
</dbReference>
<dbReference type="Proteomes" id="UP000800094">
    <property type="component" value="Unassembled WGS sequence"/>
</dbReference>
<keyword evidence="8 17" id="KW-0106">Calcium</keyword>
<organism evidence="22 23">
    <name type="scientific">Trematosphaeria pertusa</name>
    <dbReference type="NCBI Taxonomy" id="390896"/>
    <lineage>
        <taxon>Eukaryota</taxon>
        <taxon>Fungi</taxon>
        <taxon>Dikarya</taxon>
        <taxon>Ascomycota</taxon>
        <taxon>Pezizomycotina</taxon>
        <taxon>Dothideomycetes</taxon>
        <taxon>Pleosporomycetidae</taxon>
        <taxon>Pleosporales</taxon>
        <taxon>Massarineae</taxon>
        <taxon>Trematosphaeriaceae</taxon>
        <taxon>Trematosphaeria</taxon>
    </lineage>
</organism>
<dbReference type="PANTHER" id="PTHR24093:SF346">
    <property type="entry name" value="CALCIUM-TRANSPORTING ATPASE"/>
    <property type="match status" value="1"/>
</dbReference>
<dbReference type="SUPFAM" id="SSF81653">
    <property type="entry name" value="Calcium ATPase, transduction domain A"/>
    <property type="match status" value="1"/>
</dbReference>
<evidence type="ECO:0000256" key="4">
    <source>
        <dbReference type="ARBA" id="ARBA00022568"/>
    </source>
</evidence>
<dbReference type="InterPro" id="IPR006408">
    <property type="entry name" value="P-type_ATPase_IIB"/>
</dbReference>
<evidence type="ECO:0000256" key="18">
    <source>
        <dbReference type="SAM" id="MobiDB-lite"/>
    </source>
</evidence>
<evidence type="ECO:0000256" key="15">
    <source>
        <dbReference type="ARBA" id="ARBA00048694"/>
    </source>
</evidence>
<evidence type="ECO:0000256" key="12">
    <source>
        <dbReference type="ARBA" id="ARBA00022989"/>
    </source>
</evidence>
<sequence>MASSSSASAREESSSLPPLPEITVDIPRSPMRANTDETLATLTEDASPATLAPERSFRASHSRNPSTSGRSTTSSRNPFSSRSRAASEATLAPPSTSAGASTHSGTSAYTLESHLHDNALKADPGCEEDFAVLNNKFAFSPGQLNKMLNPKSLAAFIALGGLPGLETGLRTDVDAGLILEETELPGSVSFEEVTKQYRKLRGADASGLPRPVEVRHVDVTEPGPSGSGSHSGEAFYDRKRVYSTNVLPAKKPKSFFMLMWEAYYKESVLILLTVAAVISLALGLYETFGVDHGPNAPPSVDWIEGCAICVSIVVVVMVGAVNDYQKERAFVKLNAKKEAREVKVIRSGKSFTISVYDVMAGDVLHMEPGDLIPADGIFISGHNVKCDESSATGESDQMKKTNAEQVLRLLERGHNDHKDLDPFIISGSKVLEGVGTYLVTSVGVNSSYGKILMAMRQEMEPTPLQIKLDKLAKAIAKLATAASFLLLLVLLFRLVATFPGSPLSAAEKASRFMDILIVSVTIIVVAVPEGLPLAITLSLAFATTQMVKMNNLVRILKSCETMGNATTVCSDKTGTLTQNKMTVVTGTIGKDSFDDKNPGAANNRSSEFAQRLTNEQKRLLIESVAINSTAFEGDGGEFGFVGSKTETALLGFAKNVLGMTSLSQERTSAQMVQMLPFDSSRKCMGAVQKLPNGTYRLLVKGASEILLGYSSSLALPTGNIPMDAEQSKRIADIIESYAKQSLRTIGLVYKDFPQWPPRGTEHADDVSIAADLGALLHDMTYIGVVGIQDPLRPGVPEAVAKCKHAGVVVRMVTGDNITTARAIATDCGIYTDGVVMEGPEFRKLSDDDMDAILPRLQVLARSSPEDKRILVTRLRKLGGIVAVTGDGTNDGPALKAADIGFSMGIAGTEVAKEASAIILMDDNFASILTALMWGRAVNDAVQKFLQFQITVNITAMVVAFVTAVQDSEMRSVLTAVQLLWINLFMDSLAALSLSTDAPTEEILDRPPTPRSASIISLTMWKMIIGQAIFQVIATFIMHFAGPKFLPYPESEMRTIIFNMFVWLQIFNQYNNRRLDNKLNIFVNIHKNYYFIGLNVVMVGCQVVIVFFGSTAFSIVALNGPQWAISVVVAVLCMPWGCCVRLFPDRWFEVVAKFVGKPFVLVYRPLARTTDRIMHKMKPRKKELVEAASSDGESYTGRGKSPVQTSRASGDVEKGVL</sequence>
<dbReference type="GO" id="GO:0005774">
    <property type="term" value="C:vacuolar membrane"/>
    <property type="evidence" value="ECO:0007669"/>
    <property type="project" value="UniProtKB-SubCell"/>
</dbReference>
<comment type="catalytic activity">
    <reaction evidence="15 17">
        <text>Ca(2+)(in) + ATP + H2O = Ca(2+)(out) + ADP + phosphate + H(+)</text>
        <dbReference type="Rhea" id="RHEA:18105"/>
        <dbReference type="ChEBI" id="CHEBI:15377"/>
        <dbReference type="ChEBI" id="CHEBI:15378"/>
        <dbReference type="ChEBI" id="CHEBI:29108"/>
        <dbReference type="ChEBI" id="CHEBI:30616"/>
        <dbReference type="ChEBI" id="CHEBI:43474"/>
        <dbReference type="ChEBI" id="CHEBI:456216"/>
        <dbReference type="EC" id="7.2.2.10"/>
    </reaction>
</comment>
<evidence type="ECO:0000259" key="19">
    <source>
        <dbReference type="Pfam" id="PF00122"/>
    </source>
</evidence>
<evidence type="ECO:0000256" key="2">
    <source>
        <dbReference type="ARBA" id="ARBA00022448"/>
    </source>
</evidence>
<keyword evidence="13 17" id="KW-0406">Ion transport</keyword>
<dbReference type="InterPro" id="IPR006068">
    <property type="entry name" value="ATPase_P-typ_cation-transptr_C"/>
</dbReference>
<evidence type="ECO:0000313" key="22">
    <source>
        <dbReference type="EMBL" id="KAF2248939.1"/>
    </source>
</evidence>
<feature type="transmembrane region" description="Helical" evidence="17">
    <location>
        <begin position="971"/>
        <end position="993"/>
    </location>
</feature>
<feature type="domain" description="P-type ATPase A" evidence="19">
    <location>
        <begin position="338"/>
        <end position="454"/>
    </location>
</feature>
<dbReference type="NCBIfam" id="TIGR01494">
    <property type="entry name" value="ATPase_P-type"/>
    <property type="match status" value="2"/>
</dbReference>
<evidence type="ECO:0000256" key="5">
    <source>
        <dbReference type="ARBA" id="ARBA00022692"/>
    </source>
</evidence>
<dbReference type="InterPro" id="IPR018303">
    <property type="entry name" value="ATPase_P-typ_P_site"/>
</dbReference>
<protein>
    <recommendedName>
        <fullName evidence="17">Calcium-transporting ATPase</fullName>
        <ecNumber evidence="17">7.2.2.10</ecNumber>
    </recommendedName>
</protein>
<evidence type="ECO:0000256" key="17">
    <source>
        <dbReference type="RuleBase" id="RU361146"/>
    </source>
</evidence>
<dbReference type="OrthoDB" id="3352408at2759"/>
<dbReference type="FunFam" id="3.40.1110.10:FF:000031">
    <property type="entry name" value="Calcium-transporting ATPase"/>
    <property type="match status" value="1"/>
</dbReference>
<feature type="transmembrane region" description="Helical" evidence="17">
    <location>
        <begin position="1014"/>
        <end position="1040"/>
    </location>
</feature>
<evidence type="ECO:0000256" key="14">
    <source>
        <dbReference type="ARBA" id="ARBA00023136"/>
    </source>
</evidence>
<dbReference type="SFLD" id="SFLDG00002">
    <property type="entry name" value="C1.7:_P-type_atpase_like"/>
    <property type="match status" value="1"/>
</dbReference>
<dbReference type="EMBL" id="ML987195">
    <property type="protein sequence ID" value="KAF2248939.1"/>
    <property type="molecule type" value="Genomic_DNA"/>
</dbReference>
<evidence type="ECO:0000256" key="11">
    <source>
        <dbReference type="ARBA" id="ARBA00022967"/>
    </source>
</evidence>
<dbReference type="InterPro" id="IPR008250">
    <property type="entry name" value="ATPase_P-typ_transduc_dom_A_sf"/>
</dbReference>
<comment type="similarity">
    <text evidence="17">Belongs to the cation transport ATPase (P-type) (TC 3.A.3) family.</text>
</comment>
<comment type="subcellular location">
    <subcellularLocation>
        <location evidence="17">Membrane</location>
        <topology evidence="17">Multi-pass membrane protein</topology>
    </subcellularLocation>
    <subcellularLocation>
        <location evidence="1">Vacuole membrane</location>
        <topology evidence="1">Multi-pass membrane protein</topology>
    </subcellularLocation>
</comment>
<evidence type="ECO:0000256" key="13">
    <source>
        <dbReference type="ARBA" id="ARBA00023065"/>
    </source>
</evidence>
<comment type="function">
    <text evidence="16">This magnesium-dependent enzyme catalyzes the hydrolysis of ATP coupled with the transport of calcium. Transports the calcium to the vacuole and participates in the control of the cytosolic free calcium.</text>
</comment>
<dbReference type="InterPro" id="IPR001757">
    <property type="entry name" value="P_typ_ATPase"/>
</dbReference>
<keyword evidence="9 17" id="KW-0067">ATP-binding</keyword>
<dbReference type="NCBIfam" id="TIGR01517">
    <property type="entry name" value="ATPase-IIB_Ca"/>
    <property type="match status" value="1"/>
</dbReference>
<dbReference type="SFLD" id="SFLDF00027">
    <property type="entry name" value="p-type_atpase"/>
    <property type="match status" value="1"/>
</dbReference>
<dbReference type="GO" id="GO:0046872">
    <property type="term" value="F:metal ion binding"/>
    <property type="evidence" value="ECO:0007669"/>
    <property type="project" value="UniProtKB-KW"/>
</dbReference>
<keyword evidence="23" id="KW-1185">Reference proteome</keyword>
<dbReference type="PANTHER" id="PTHR24093">
    <property type="entry name" value="CATION TRANSPORTING ATPASE"/>
    <property type="match status" value="1"/>
</dbReference>
<accession>A0A6A6IFH1</accession>
<keyword evidence="12 17" id="KW-1133">Transmembrane helix</keyword>
<dbReference type="Gene3D" id="1.20.1110.10">
    <property type="entry name" value="Calcium-transporting ATPase, transmembrane domain"/>
    <property type="match status" value="1"/>
</dbReference>
<dbReference type="InterPro" id="IPR004014">
    <property type="entry name" value="ATPase_P-typ_cation-transptr_N"/>
</dbReference>
<feature type="domain" description="Cation-transporting P-type ATPase N-terminal" evidence="21">
    <location>
        <begin position="236"/>
        <end position="279"/>
    </location>
</feature>
<dbReference type="GO" id="GO:0016887">
    <property type="term" value="F:ATP hydrolysis activity"/>
    <property type="evidence" value="ECO:0007669"/>
    <property type="project" value="InterPro"/>
</dbReference>
<evidence type="ECO:0000256" key="3">
    <source>
        <dbReference type="ARBA" id="ARBA00022554"/>
    </source>
</evidence>
<dbReference type="InterPro" id="IPR023214">
    <property type="entry name" value="HAD_sf"/>
</dbReference>
<dbReference type="SFLD" id="SFLDS00003">
    <property type="entry name" value="Haloacid_Dehalogenase"/>
    <property type="match status" value="1"/>
</dbReference>
<dbReference type="Pfam" id="PF00690">
    <property type="entry name" value="Cation_ATPase_N"/>
    <property type="match status" value="1"/>
</dbReference>
<dbReference type="EC" id="7.2.2.10" evidence="17"/>
<evidence type="ECO:0000259" key="21">
    <source>
        <dbReference type="Pfam" id="PF00690"/>
    </source>
</evidence>
<dbReference type="GeneID" id="54586628"/>
<dbReference type="Gene3D" id="3.40.50.1000">
    <property type="entry name" value="HAD superfamily/HAD-like"/>
    <property type="match status" value="1"/>
</dbReference>